<evidence type="ECO:0000256" key="1">
    <source>
        <dbReference type="ARBA" id="ARBA00001946"/>
    </source>
</evidence>
<dbReference type="Pfam" id="PF13419">
    <property type="entry name" value="HAD_2"/>
    <property type="match status" value="1"/>
</dbReference>
<organism evidence="5 6">
    <name type="scientific">Fulvivirga sediminis</name>
    <dbReference type="NCBI Taxonomy" id="2803949"/>
    <lineage>
        <taxon>Bacteria</taxon>
        <taxon>Pseudomonadati</taxon>
        <taxon>Bacteroidota</taxon>
        <taxon>Cytophagia</taxon>
        <taxon>Cytophagales</taxon>
        <taxon>Fulvivirgaceae</taxon>
        <taxon>Fulvivirga</taxon>
    </lineage>
</organism>
<evidence type="ECO:0000313" key="6">
    <source>
        <dbReference type="Proteomes" id="UP000659388"/>
    </source>
</evidence>
<dbReference type="PANTHER" id="PTHR46193">
    <property type="entry name" value="6-PHOSPHOGLUCONATE PHOSPHATASE"/>
    <property type="match status" value="1"/>
</dbReference>
<dbReference type="InterPro" id="IPR023214">
    <property type="entry name" value="HAD_sf"/>
</dbReference>
<evidence type="ECO:0000313" key="5">
    <source>
        <dbReference type="EMBL" id="MBL3655727.1"/>
    </source>
</evidence>
<dbReference type="InterPro" id="IPR036412">
    <property type="entry name" value="HAD-like_sf"/>
</dbReference>
<sequence length="217" mass="23801">MFKHLIFDCDGVLVDTEIVAAEVVSKVLNKYGREVSLDQYIREYTGKLISVILNTIPSENREGINIQEIMHECEIEIYNQLRPVADMPEVVKTLPLPKSVVSNSALWQVEKAINHVGLNDVFDQRYFSAEMVPNPKPAPDVYLHASETLGIDPSNCLVVEDSKAGVNAAVKAGMTVIGFVGASHILPGHAEALSEIGAKHIAKNAQELQSIIKDLTK</sequence>
<evidence type="ECO:0000256" key="3">
    <source>
        <dbReference type="ARBA" id="ARBA00022723"/>
    </source>
</evidence>
<dbReference type="InterPro" id="IPR006439">
    <property type="entry name" value="HAD-SF_hydro_IA"/>
</dbReference>
<dbReference type="Proteomes" id="UP000659388">
    <property type="component" value="Unassembled WGS sequence"/>
</dbReference>
<name>A0A937F3L8_9BACT</name>
<dbReference type="RefSeq" id="WP_202243412.1">
    <property type="nucleotide sequence ID" value="NZ_JAESIY010000003.1"/>
</dbReference>
<comment type="caution">
    <text evidence="5">The sequence shown here is derived from an EMBL/GenBank/DDBJ whole genome shotgun (WGS) entry which is preliminary data.</text>
</comment>
<dbReference type="SFLD" id="SFLDG01129">
    <property type="entry name" value="C1.5:_HAD__Beta-PGM__Phosphata"/>
    <property type="match status" value="1"/>
</dbReference>
<dbReference type="GO" id="GO:0016787">
    <property type="term" value="F:hydrolase activity"/>
    <property type="evidence" value="ECO:0007669"/>
    <property type="project" value="UniProtKB-KW"/>
</dbReference>
<comment type="similarity">
    <text evidence="2">Belongs to the HAD-like hydrolase superfamily. CbbY/CbbZ/Gph/YieH family.</text>
</comment>
<reference evidence="5" key="1">
    <citation type="submission" date="2021-01" db="EMBL/GenBank/DDBJ databases">
        <title>Fulvivirga kasyanovii gen. nov., sp nov., a novel member of the phylum Bacteroidetes isolated from seawater in a mussel farm.</title>
        <authorList>
            <person name="Zhao L.-H."/>
            <person name="Wang Z.-J."/>
        </authorList>
    </citation>
    <scope>NUCLEOTIDE SEQUENCE</scope>
    <source>
        <strain evidence="5">2943</strain>
    </source>
</reference>
<dbReference type="InterPro" id="IPR051600">
    <property type="entry name" value="Beta-PGM-like"/>
</dbReference>
<proteinExistence type="inferred from homology"/>
<dbReference type="Gene3D" id="3.40.50.1000">
    <property type="entry name" value="HAD superfamily/HAD-like"/>
    <property type="match status" value="1"/>
</dbReference>
<dbReference type="EMBL" id="JAESIY010000003">
    <property type="protein sequence ID" value="MBL3655727.1"/>
    <property type="molecule type" value="Genomic_DNA"/>
</dbReference>
<keyword evidence="4" id="KW-0460">Magnesium</keyword>
<dbReference type="SUPFAM" id="SSF56784">
    <property type="entry name" value="HAD-like"/>
    <property type="match status" value="1"/>
</dbReference>
<dbReference type="InterPro" id="IPR023198">
    <property type="entry name" value="PGP-like_dom2"/>
</dbReference>
<dbReference type="Gene3D" id="1.10.150.240">
    <property type="entry name" value="Putative phosphatase, domain 2"/>
    <property type="match status" value="1"/>
</dbReference>
<keyword evidence="5" id="KW-0378">Hydrolase</keyword>
<dbReference type="AlphaFoldDB" id="A0A937F3L8"/>
<accession>A0A937F3L8</accession>
<dbReference type="GO" id="GO:0046872">
    <property type="term" value="F:metal ion binding"/>
    <property type="evidence" value="ECO:0007669"/>
    <property type="project" value="UniProtKB-KW"/>
</dbReference>
<evidence type="ECO:0000256" key="4">
    <source>
        <dbReference type="ARBA" id="ARBA00022842"/>
    </source>
</evidence>
<evidence type="ECO:0000256" key="2">
    <source>
        <dbReference type="ARBA" id="ARBA00006171"/>
    </source>
</evidence>
<comment type="cofactor">
    <cofactor evidence="1">
        <name>Mg(2+)</name>
        <dbReference type="ChEBI" id="CHEBI:18420"/>
    </cofactor>
</comment>
<keyword evidence="6" id="KW-1185">Reference proteome</keyword>
<dbReference type="PANTHER" id="PTHR46193:SF10">
    <property type="entry name" value="6-PHOSPHOGLUCONATE PHOSPHATASE"/>
    <property type="match status" value="1"/>
</dbReference>
<dbReference type="SFLD" id="SFLDS00003">
    <property type="entry name" value="Haloacid_Dehalogenase"/>
    <property type="match status" value="1"/>
</dbReference>
<protein>
    <submittedName>
        <fullName evidence="5">HAD-IA family hydrolase</fullName>
    </submittedName>
</protein>
<dbReference type="NCBIfam" id="TIGR01509">
    <property type="entry name" value="HAD-SF-IA-v3"/>
    <property type="match status" value="1"/>
</dbReference>
<keyword evidence="3" id="KW-0479">Metal-binding</keyword>
<dbReference type="SFLD" id="SFLDG01135">
    <property type="entry name" value="C1.5.6:_HAD__Beta-PGM__Phospha"/>
    <property type="match status" value="1"/>
</dbReference>
<gene>
    <name evidence="5" type="ORF">JL102_06280</name>
</gene>
<dbReference type="PRINTS" id="PR00413">
    <property type="entry name" value="HADHALOGNASE"/>
</dbReference>
<dbReference type="InterPro" id="IPR041492">
    <property type="entry name" value="HAD_2"/>
</dbReference>